<evidence type="ECO:0000256" key="4">
    <source>
        <dbReference type="SAM" id="MobiDB-lite"/>
    </source>
</evidence>
<evidence type="ECO:0000313" key="7">
    <source>
        <dbReference type="Proteomes" id="UP001230188"/>
    </source>
</evidence>
<feature type="region of interest" description="Disordered" evidence="4">
    <location>
        <begin position="396"/>
        <end position="474"/>
    </location>
</feature>
<dbReference type="InterPro" id="IPR025086">
    <property type="entry name" value="SDE2/SF3A3_SAP"/>
</dbReference>
<dbReference type="Pfam" id="PF22782">
    <property type="entry name" value="SDE2"/>
    <property type="match status" value="1"/>
</dbReference>
<dbReference type="Pfam" id="PF13297">
    <property type="entry name" value="SDE2_2C"/>
    <property type="match status" value="1"/>
</dbReference>
<dbReference type="InterPro" id="IPR013320">
    <property type="entry name" value="ConA-like_dom_sf"/>
</dbReference>
<evidence type="ECO:0000313" key="6">
    <source>
        <dbReference type="EMBL" id="KAJ8598898.1"/>
    </source>
</evidence>
<reference evidence="6" key="1">
    <citation type="submission" date="2023-01" db="EMBL/GenBank/DDBJ databases">
        <title>Metagenome sequencing of chrysophaentin producing Chrysophaeum taylorii.</title>
        <authorList>
            <person name="Davison J."/>
            <person name="Bewley C."/>
        </authorList>
    </citation>
    <scope>NUCLEOTIDE SEQUENCE</scope>
    <source>
        <strain evidence="6">NIES-1699</strain>
    </source>
</reference>
<dbReference type="Pfam" id="PF00622">
    <property type="entry name" value="SPRY"/>
    <property type="match status" value="1"/>
</dbReference>
<evidence type="ECO:0000256" key="2">
    <source>
        <dbReference type="ARBA" id="ARBA00022771"/>
    </source>
</evidence>
<dbReference type="InterPro" id="IPR001870">
    <property type="entry name" value="B30.2/SPRY"/>
</dbReference>
<dbReference type="GO" id="GO:0005737">
    <property type="term" value="C:cytoplasm"/>
    <property type="evidence" value="ECO:0007669"/>
    <property type="project" value="TreeGrafter"/>
</dbReference>
<accession>A0AAD7U867</accession>
<sequence>MLRSMGKAGGGKVTRDFGACRDLSGRRLRHVNDEIALERWHESRARKERVKHESAIKGWHLGIPSWAEVPRTRKSKATVRREAAARSWQEEEKAVLASGRETREWTGRVTMVDSMNGGFCVVDGDCYVPACANMDEDDDWADDLAAGDEMRVWASYNPKKRNRWAAYKARRIARTKIARPSPPARAIEEDDMAEAVARGLEKRQRLRKTTKQKSVISRIFVAPSPLVAVAGSAHLDGTVARGESEFASLEVSGERLQAGKWYYEAALLTDGVTQLGWASPDFSPNEDQGDGVGDDPYSWSIDGCRRRLWNAAQPIDYDADHDWKIGDIVGCLLDLDARTASFSINGESIPASFADLPLALCAAISLEDDEAVKLHLDRPSLVHLPEGYAPLADASLETGQSDRPPKNEVTPALEDDDDRVSPPVEDDDDDDDDDRASPPVDDEVPFPRAPDDEVPIPRVPDDEVPEATTKRDVEPDPLDLEEFATVADLELLGLDRLKAALMAAGCKCSGTLAERARRLWSTKGRSRDEWDPKIFAKKRA</sequence>
<dbReference type="PANTHER" id="PTHR13363">
    <property type="entry name" value="RING FINGER AND SRY DOMAIN-CONTAINING"/>
    <property type="match status" value="1"/>
</dbReference>
<dbReference type="GO" id="GO:0004842">
    <property type="term" value="F:ubiquitin-protein transferase activity"/>
    <property type="evidence" value="ECO:0007669"/>
    <property type="project" value="InterPro"/>
</dbReference>
<dbReference type="InterPro" id="IPR053822">
    <property type="entry name" value="SDE2-like_dom"/>
</dbReference>
<keyword evidence="3" id="KW-0862">Zinc</keyword>
<dbReference type="GO" id="GO:0051603">
    <property type="term" value="P:proteolysis involved in protein catabolic process"/>
    <property type="evidence" value="ECO:0007669"/>
    <property type="project" value="TreeGrafter"/>
</dbReference>
<dbReference type="SUPFAM" id="SSF49899">
    <property type="entry name" value="Concanavalin A-like lectins/glucanases"/>
    <property type="match status" value="1"/>
</dbReference>
<dbReference type="SMART" id="SM00449">
    <property type="entry name" value="SPRY"/>
    <property type="match status" value="1"/>
</dbReference>
<keyword evidence="2" id="KW-0863">Zinc-finger</keyword>
<keyword evidence="7" id="KW-1185">Reference proteome</keyword>
<dbReference type="EMBL" id="JAQMWT010000622">
    <property type="protein sequence ID" value="KAJ8598898.1"/>
    <property type="molecule type" value="Genomic_DNA"/>
</dbReference>
<dbReference type="Proteomes" id="UP001230188">
    <property type="component" value="Unassembled WGS sequence"/>
</dbReference>
<dbReference type="PROSITE" id="PS50188">
    <property type="entry name" value="B302_SPRY"/>
    <property type="match status" value="1"/>
</dbReference>
<dbReference type="InterPro" id="IPR003877">
    <property type="entry name" value="SPRY_dom"/>
</dbReference>
<proteinExistence type="predicted"/>
<comment type="caution">
    <text evidence="6">The sequence shown here is derived from an EMBL/GenBank/DDBJ whole genome shotgun (WGS) entry which is preliminary data.</text>
</comment>
<dbReference type="CDD" id="cd11709">
    <property type="entry name" value="SPRY"/>
    <property type="match status" value="1"/>
</dbReference>
<organism evidence="6 7">
    <name type="scientific">Chrysophaeum taylorii</name>
    <dbReference type="NCBI Taxonomy" id="2483200"/>
    <lineage>
        <taxon>Eukaryota</taxon>
        <taxon>Sar</taxon>
        <taxon>Stramenopiles</taxon>
        <taxon>Ochrophyta</taxon>
        <taxon>Pelagophyceae</taxon>
        <taxon>Pelagomonadales</taxon>
        <taxon>Pelagomonadaceae</taxon>
        <taxon>Chrysophaeum</taxon>
    </lineage>
</organism>
<evidence type="ECO:0000256" key="3">
    <source>
        <dbReference type="ARBA" id="ARBA00022833"/>
    </source>
</evidence>
<dbReference type="InterPro" id="IPR045129">
    <property type="entry name" value="RNF123/RKP/RSPRY1"/>
</dbReference>
<gene>
    <name evidence="6" type="ORF">CTAYLR_010759</name>
</gene>
<feature type="domain" description="B30.2/SPRY" evidence="5">
    <location>
        <begin position="188"/>
        <end position="381"/>
    </location>
</feature>
<protein>
    <recommendedName>
        <fullName evidence="5">B30.2/SPRY domain-containing protein</fullName>
    </recommendedName>
</protein>
<evidence type="ECO:0000256" key="1">
    <source>
        <dbReference type="ARBA" id="ARBA00022723"/>
    </source>
</evidence>
<dbReference type="InterPro" id="IPR043136">
    <property type="entry name" value="B30.2/SPRY_sf"/>
</dbReference>
<dbReference type="Gene3D" id="2.60.120.920">
    <property type="match status" value="1"/>
</dbReference>
<dbReference type="GO" id="GO:0008270">
    <property type="term" value="F:zinc ion binding"/>
    <property type="evidence" value="ECO:0007669"/>
    <property type="project" value="UniProtKB-KW"/>
</dbReference>
<evidence type="ECO:0000259" key="5">
    <source>
        <dbReference type="PROSITE" id="PS50188"/>
    </source>
</evidence>
<dbReference type="AlphaFoldDB" id="A0AAD7U867"/>
<feature type="compositionally biased region" description="Acidic residues" evidence="4">
    <location>
        <begin position="413"/>
        <end position="444"/>
    </location>
</feature>
<dbReference type="PANTHER" id="PTHR13363:SF5">
    <property type="entry name" value="E3 UBIQUITIN-PROTEIN LIGASE RNF123"/>
    <property type="match status" value="1"/>
</dbReference>
<keyword evidence="1" id="KW-0479">Metal-binding</keyword>
<name>A0AAD7U867_9STRA</name>